<evidence type="ECO:0008006" key="3">
    <source>
        <dbReference type="Google" id="ProtNLM"/>
    </source>
</evidence>
<protein>
    <recommendedName>
        <fullName evidence="3">Nitrate/nitrite sensing protein domain-containing protein</fullName>
    </recommendedName>
</protein>
<evidence type="ECO:0000313" key="2">
    <source>
        <dbReference type="Proteomes" id="UP001589628"/>
    </source>
</evidence>
<gene>
    <name evidence="1" type="ORF">ACFFLH_02385</name>
</gene>
<accession>A0ABV5Z7K7</accession>
<dbReference type="EMBL" id="JBHLZN010000001">
    <property type="protein sequence ID" value="MFB9885262.1"/>
    <property type="molecule type" value="Genomic_DNA"/>
</dbReference>
<sequence>MTLSLILTTLVLLLLSTLIYQGRQQHKLRSLRLQGLDQVQSLLESLRLLQQHRGLERNLLNGRPVRAQLLDVRQQLERIVRQIDPAMLESLPQIWPQWCADWHSLCQQDGQLSLQDSFHCHTGLINRLLDMVWRIADLHGLTSHPQPWVRQQALATLQVLPELAECLGQLRALGSQAANDSKRPALLRLTLCLLLARSRRLSEQAALEHSLQRDIDQLLLVIEQLGQNASTRLEGEHLFQQATQVIDALLQSTRQRLHDLQLQVQQPQGQSPQLLEQH</sequence>
<dbReference type="RefSeq" id="WP_027313150.1">
    <property type="nucleotide sequence ID" value="NZ_JAUESS010000009.1"/>
</dbReference>
<organism evidence="1 2">
    <name type="scientific">Balneatrix alpica</name>
    <dbReference type="NCBI Taxonomy" id="75684"/>
    <lineage>
        <taxon>Bacteria</taxon>
        <taxon>Pseudomonadati</taxon>
        <taxon>Pseudomonadota</taxon>
        <taxon>Gammaproteobacteria</taxon>
        <taxon>Oceanospirillales</taxon>
        <taxon>Balneatrichaceae</taxon>
        <taxon>Balneatrix</taxon>
    </lineage>
</organism>
<comment type="caution">
    <text evidence="1">The sequence shown here is derived from an EMBL/GenBank/DDBJ whole genome shotgun (WGS) entry which is preliminary data.</text>
</comment>
<name>A0ABV5Z7K7_9GAMM</name>
<keyword evidence="2" id="KW-1185">Reference proteome</keyword>
<dbReference type="Proteomes" id="UP001589628">
    <property type="component" value="Unassembled WGS sequence"/>
</dbReference>
<proteinExistence type="predicted"/>
<evidence type="ECO:0000313" key="1">
    <source>
        <dbReference type="EMBL" id="MFB9885262.1"/>
    </source>
</evidence>
<reference evidence="1 2" key="1">
    <citation type="submission" date="2024-09" db="EMBL/GenBank/DDBJ databases">
        <authorList>
            <person name="Sun Q."/>
            <person name="Mori K."/>
        </authorList>
    </citation>
    <scope>NUCLEOTIDE SEQUENCE [LARGE SCALE GENOMIC DNA]</scope>
    <source>
        <strain evidence="1 2">ATCC 51285</strain>
    </source>
</reference>